<dbReference type="PANTHER" id="PTHR30266">
    <property type="entry name" value="MECHANOSENSITIVE CHANNEL MSCL"/>
    <property type="match status" value="1"/>
</dbReference>
<dbReference type="InterPro" id="IPR001185">
    <property type="entry name" value="MS_channel"/>
</dbReference>
<reference evidence="11 12" key="1">
    <citation type="journal article" date="2015" name="Genome Announc.">
        <title>Expanding the biotechnology potential of lactobacilli through comparative genomics of 213 strains and associated genera.</title>
        <authorList>
            <person name="Sun Z."/>
            <person name="Harris H.M."/>
            <person name="McCann A."/>
            <person name="Guo C."/>
            <person name="Argimon S."/>
            <person name="Zhang W."/>
            <person name="Yang X."/>
            <person name="Jeffery I.B."/>
            <person name="Cooney J.C."/>
            <person name="Kagawa T.F."/>
            <person name="Liu W."/>
            <person name="Song Y."/>
            <person name="Salvetti E."/>
            <person name="Wrobel A."/>
            <person name="Rasinkangas P."/>
            <person name="Parkhill J."/>
            <person name="Rea M.C."/>
            <person name="O'Sullivan O."/>
            <person name="Ritari J."/>
            <person name="Douillard F.P."/>
            <person name="Paul Ross R."/>
            <person name="Yang R."/>
            <person name="Briner A.E."/>
            <person name="Felis G.E."/>
            <person name="de Vos W.M."/>
            <person name="Barrangou R."/>
            <person name="Klaenhammer T.R."/>
            <person name="Caufield P.W."/>
            <person name="Cui Y."/>
            <person name="Zhang H."/>
            <person name="O'Toole P.W."/>
        </authorList>
    </citation>
    <scope>NUCLEOTIDE SEQUENCE [LARGE SCALE GENOMIC DNA]</scope>
    <source>
        <strain evidence="11 12">DSM 17758</strain>
    </source>
</reference>
<feature type="transmembrane region" description="Helical" evidence="10">
    <location>
        <begin position="73"/>
        <end position="90"/>
    </location>
</feature>
<evidence type="ECO:0000313" key="12">
    <source>
        <dbReference type="Proteomes" id="UP000051315"/>
    </source>
</evidence>
<protein>
    <recommendedName>
        <fullName evidence="10">Large-conductance mechanosensitive channel</fullName>
    </recommendedName>
</protein>
<dbReference type="PATRIC" id="fig|1423735.3.peg.399"/>
<dbReference type="GO" id="GO:0005886">
    <property type="term" value="C:plasma membrane"/>
    <property type="evidence" value="ECO:0007669"/>
    <property type="project" value="UniProtKB-SubCell"/>
</dbReference>
<dbReference type="GO" id="GO:0008381">
    <property type="term" value="F:mechanosensitive monoatomic ion channel activity"/>
    <property type="evidence" value="ECO:0007669"/>
    <property type="project" value="UniProtKB-UniRule"/>
</dbReference>
<comment type="subunit">
    <text evidence="10">Homopentamer.</text>
</comment>
<comment type="function">
    <text evidence="10">Channel that opens in response to stretch forces in the membrane lipid bilayer. May participate in the regulation of osmotic pressure changes within the cell.</text>
</comment>
<dbReference type="Gene3D" id="1.10.1200.120">
    <property type="entry name" value="Large-conductance mechanosensitive channel, MscL, domain 1"/>
    <property type="match status" value="1"/>
</dbReference>
<evidence type="ECO:0000256" key="2">
    <source>
        <dbReference type="ARBA" id="ARBA00007254"/>
    </source>
</evidence>
<keyword evidence="9 10" id="KW-0407">Ion channel</keyword>
<keyword evidence="8 10" id="KW-0472">Membrane</keyword>
<keyword evidence="5 10" id="KW-0812">Transmembrane</keyword>
<accession>A0A0R1VSB5</accession>
<evidence type="ECO:0000256" key="8">
    <source>
        <dbReference type="ARBA" id="ARBA00023136"/>
    </source>
</evidence>
<keyword evidence="4 10" id="KW-1003">Cell membrane</keyword>
<organism evidence="11 12">
    <name type="scientific">Lapidilactobacillus concavus DSM 17758</name>
    <dbReference type="NCBI Taxonomy" id="1423735"/>
    <lineage>
        <taxon>Bacteria</taxon>
        <taxon>Bacillati</taxon>
        <taxon>Bacillota</taxon>
        <taxon>Bacilli</taxon>
        <taxon>Lactobacillales</taxon>
        <taxon>Lactobacillaceae</taxon>
        <taxon>Lapidilactobacillus</taxon>
    </lineage>
</organism>
<evidence type="ECO:0000256" key="1">
    <source>
        <dbReference type="ARBA" id="ARBA00004651"/>
    </source>
</evidence>
<dbReference type="NCBIfam" id="TIGR00220">
    <property type="entry name" value="mscL"/>
    <property type="match status" value="1"/>
</dbReference>
<evidence type="ECO:0000256" key="3">
    <source>
        <dbReference type="ARBA" id="ARBA00022448"/>
    </source>
</evidence>
<keyword evidence="6 10" id="KW-1133">Transmembrane helix</keyword>
<dbReference type="PANTHER" id="PTHR30266:SF2">
    <property type="entry name" value="LARGE-CONDUCTANCE MECHANOSENSITIVE CHANNEL"/>
    <property type="match status" value="1"/>
</dbReference>
<keyword evidence="12" id="KW-1185">Reference proteome</keyword>
<dbReference type="AlphaFoldDB" id="A0A0R1VSB5"/>
<sequence>MFKEFKIFISRGNVLDLAVGVLIGGAFNNLVTSLTKNLLSPLIGLFVNSINLSSIKFSAGAATFTVGAFLDDVIRFLIMAFVIFLIVKGFNHLRDRNATAESEEEPETIPAEQAYLKEIRDLLAAQSTHSDQQS</sequence>
<dbReference type="Pfam" id="PF01741">
    <property type="entry name" value="MscL"/>
    <property type="match status" value="1"/>
</dbReference>
<evidence type="ECO:0000256" key="10">
    <source>
        <dbReference type="HAMAP-Rule" id="MF_00115"/>
    </source>
</evidence>
<keyword evidence="3 10" id="KW-0813">Transport</keyword>
<proteinExistence type="inferred from homology"/>
<comment type="caution">
    <text evidence="11">The sequence shown here is derived from an EMBL/GenBank/DDBJ whole genome shotgun (WGS) entry which is preliminary data.</text>
</comment>
<dbReference type="SUPFAM" id="SSF81330">
    <property type="entry name" value="Gated mechanosensitive channel"/>
    <property type="match status" value="1"/>
</dbReference>
<evidence type="ECO:0000256" key="9">
    <source>
        <dbReference type="ARBA" id="ARBA00023303"/>
    </source>
</evidence>
<keyword evidence="7 10" id="KW-0406">Ion transport</keyword>
<comment type="similarity">
    <text evidence="2 10">Belongs to the MscL family.</text>
</comment>
<evidence type="ECO:0000256" key="6">
    <source>
        <dbReference type="ARBA" id="ARBA00022989"/>
    </source>
</evidence>
<evidence type="ECO:0000256" key="5">
    <source>
        <dbReference type="ARBA" id="ARBA00022692"/>
    </source>
</evidence>
<dbReference type="PROSITE" id="PS01327">
    <property type="entry name" value="MSCL"/>
    <property type="match status" value="1"/>
</dbReference>
<comment type="subcellular location">
    <subcellularLocation>
        <location evidence="1 10">Cell membrane</location>
        <topology evidence="1 10">Multi-pass membrane protein</topology>
    </subcellularLocation>
</comment>
<dbReference type="InterPro" id="IPR019823">
    <property type="entry name" value="Mechanosensitive_channel_CS"/>
</dbReference>
<dbReference type="InterPro" id="IPR036019">
    <property type="entry name" value="MscL_channel"/>
</dbReference>
<dbReference type="RefSeq" id="WP_057825298.1">
    <property type="nucleotide sequence ID" value="NZ_AZFX01000080.1"/>
</dbReference>
<dbReference type="PRINTS" id="PR01264">
    <property type="entry name" value="MECHCHANNEL"/>
</dbReference>
<dbReference type="HAMAP" id="MF_00115">
    <property type="entry name" value="MscL"/>
    <property type="match status" value="1"/>
</dbReference>
<dbReference type="Proteomes" id="UP000051315">
    <property type="component" value="Unassembled WGS sequence"/>
</dbReference>
<gene>
    <name evidence="10" type="primary">mscL</name>
    <name evidence="11" type="ORF">FC15_GL000386</name>
</gene>
<dbReference type="STRING" id="1423735.FC15_GL000386"/>
<feature type="transmembrane region" description="Helical" evidence="10">
    <location>
        <begin position="12"/>
        <end position="31"/>
    </location>
</feature>
<dbReference type="OrthoDB" id="9810350at2"/>
<dbReference type="InterPro" id="IPR037673">
    <property type="entry name" value="MSC/AndL"/>
</dbReference>
<evidence type="ECO:0000313" key="11">
    <source>
        <dbReference type="EMBL" id="KRM08648.1"/>
    </source>
</evidence>
<name>A0A0R1VSB5_9LACO</name>
<evidence type="ECO:0000256" key="7">
    <source>
        <dbReference type="ARBA" id="ARBA00023065"/>
    </source>
</evidence>
<evidence type="ECO:0000256" key="4">
    <source>
        <dbReference type="ARBA" id="ARBA00022475"/>
    </source>
</evidence>
<dbReference type="EMBL" id="AZFX01000080">
    <property type="protein sequence ID" value="KRM08648.1"/>
    <property type="molecule type" value="Genomic_DNA"/>
</dbReference>